<gene>
    <name evidence="3" type="ORF">R53529_LOCUS1885</name>
    <name evidence="2" type="ORF">R53530_LOCUS1767</name>
</gene>
<proteinExistence type="predicted"/>
<protein>
    <submittedName>
        <fullName evidence="2">Uncharacterized protein</fullName>
    </submittedName>
</protein>
<keyword evidence="1" id="KW-0812">Transmembrane</keyword>
<name>A0A9W4TSA4_9PROT</name>
<keyword evidence="1" id="KW-1133">Transmembrane helix</keyword>
<evidence type="ECO:0000313" key="5">
    <source>
        <dbReference type="Proteomes" id="UP001154259"/>
    </source>
</evidence>
<evidence type="ECO:0000313" key="4">
    <source>
        <dbReference type="Proteomes" id="UP001154255"/>
    </source>
</evidence>
<dbReference type="EMBL" id="CAMXCS010000006">
    <property type="protein sequence ID" value="CAI3954110.1"/>
    <property type="molecule type" value="Genomic_DNA"/>
</dbReference>
<dbReference type="Proteomes" id="UP001154255">
    <property type="component" value="Unassembled WGS sequence"/>
</dbReference>
<sequence length="83" mass="9182">MFHMIFVIAVILFGLLALPFAKKQAAKKGNEFRLIKYLAKIAVLAVAVLIGGLINELYLNPSEKPVAPKPIHLPANIQNNLYQ</sequence>
<dbReference type="EMBL" id="CAMXCM010000005">
    <property type="protein sequence ID" value="CAI3950034.1"/>
    <property type="molecule type" value="Genomic_DNA"/>
</dbReference>
<evidence type="ECO:0000313" key="3">
    <source>
        <dbReference type="EMBL" id="CAI3954110.1"/>
    </source>
</evidence>
<organism evidence="2 4">
    <name type="scientific">Commensalibacter communis</name>
    <dbReference type="NCBI Taxonomy" id="2972786"/>
    <lineage>
        <taxon>Bacteria</taxon>
        <taxon>Pseudomonadati</taxon>
        <taxon>Pseudomonadota</taxon>
        <taxon>Alphaproteobacteria</taxon>
        <taxon>Acetobacterales</taxon>
        <taxon>Acetobacteraceae</taxon>
    </lineage>
</organism>
<keyword evidence="1" id="KW-0472">Membrane</keyword>
<dbReference type="Proteomes" id="UP001154259">
    <property type="component" value="Unassembled WGS sequence"/>
</dbReference>
<evidence type="ECO:0000256" key="1">
    <source>
        <dbReference type="SAM" id="Phobius"/>
    </source>
</evidence>
<accession>A0A9W4TSA4</accession>
<feature type="transmembrane region" description="Helical" evidence="1">
    <location>
        <begin position="37"/>
        <end position="59"/>
    </location>
</feature>
<comment type="caution">
    <text evidence="2">The sequence shown here is derived from an EMBL/GenBank/DDBJ whole genome shotgun (WGS) entry which is preliminary data.</text>
</comment>
<keyword evidence="5" id="KW-1185">Reference proteome</keyword>
<dbReference type="AlphaFoldDB" id="A0A9W4TSA4"/>
<evidence type="ECO:0000313" key="2">
    <source>
        <dbReference type="EMBL" id="CAI3950034.1"/>
    </source>
</evidence>
<reference evidence="2" key="1">
    <citation type="submission" date="2022-10" db="EMBL/GenBank/DDBJ databases">
        <authorList>
            <person name="Botero Cardona J."/>
        </authorList>
    </citation>
    <scope>NUCLEOTIDE SEQUENCE</scope>
    <source>
        <strain evidence="2">LMG 31819</strain>
        <strain evidence="3">R-53529</strain>
    </source>
</reference>